<evidence type="ECO:0000313" key="3">
    <source>
        <dbReference type="Proteomes" id="UP000799118"/>
    </source>
</evidence>
<dbReference type="SUPFAM" id="SSF54695">
    <property type="entry name" value="POZ domain"/>
    <property type="match status" value="1"/>
</dbReference>
<organism evidence="2 3">
    <name type="scientific">Gymnopus androsaceus JB14</name>
    <dbReference type="NCBI Taxonomy" id="1447944"/>
    <lineage>
        <taxon>Eukaryota</taxon>
        <taxon>Fungi</taxon>
        <taxon>Dikarya</taxon>
        <taxon>Basidiomycota</taxon>
        <taxon>Agaricomycotina</taxon>
        <taxon>Agaricomycetes</taxon>
        <taxon>Agaricomycetidae</taxon>
        <taxon>Agaricales</taxon>
        <taxon>Marasmiineae</taxon>
        <taxon>Omphalotaceae</taxon>
        <taxon>Gymnopus</taxon>
    </lineage>
</organism>
<evidence type="ECO:0000259" key="1">
    <source>
        <dbReference type="SMART" id="SM00225"/>
    </source>
</evidence>
<dbReference type="InterPro" id="IPR011333">
    <property type="entry name" value="SKP1/BTB/POZ_sf"/>
</dbReference>
<dbReference type="EMBL" id="ML769454">
    <property type="protein sequence ID" value="KAE9400635.1"/>
    <property type="molecule type" value="Genomic_DNA"/>
</dbReference>
<accession>A0A6A4HVD6</accession>
<proteinExistence type="predicted"/>
<gene>
    <name evidence="2" type="ORF">BT96DRAFT_818954</name>
</gene>
<protein>
    <recommendedName>
        <fullName evidence="1">BTB domain-containing protein</fullName>
    </recommendedName>
</protein>
<dbReference type="Pfam" id="PF00651">
    <property type="entry name" value="BTB"/>
    <property type="match status" value="1"/>
</dbReference>
<reference evidence="2" key="1">
    <citation type="journal article" date="2019" name="Environ. Microbiol.">
        <title>Fungal ecological strategies reflected in gene transcription - a case study of two litter decomposers.</title>
        <authorList>
            <person name="Barbi F."/>
            <person name="Kohler A."/>
            <person name="Barry K."/>
            <person name="Baskaran P."/>
            <person name="Daum C."/>
            <person name="Fauchery L."/>
            <person name="Ihrmark K."/>
            <person name="Kuo A."/>
            <person name="LaButti K."/>
            <person name="Lipzen A."/>
            <person name="Morin E."/>
            <person name="Grigoriev I.V."/>
            <person name="Henrissat B."/>
            <person name="Lindahl B."/>
            <person name="Martin F."/>
        </authorList>
    </citation>
    <scope>NUCLEOTIDE SEQUENCE</scope>
    <source>
        <strain evidence="2">JB14</strain>
    </source>
</reference>
<dbReference type="Gene3D" id="3.30.710.10">
    <property type="entry name" value="Potassium Channel Kv1.1, Chain A"/>
    <property type="match status" value="1"/>
</dbReference>
<dbReference type="Proteomes" id="UP000799118">
    <property type="component" value="Unassembled WGS sequence"/>
</dbReference>
<dbReference type="CDD" id="cd18186">
    <property type="entry name" value="BTB_POZ_ZBTB_KLHL-like"/>
    <property type="match status" value="1"/>
</dbReference>
<dbReference type="InterPro" id="IPR000210">
    <property type="entry name" value="BTB/POZ_dom"/>
</dbReference>
<dbReference type="OrthoDB" id="71307at2759"/>
<name>A0A6A4HVD6_9AGAR</name>
<sequence length="292" mass="32847">MHLPSHEYDPNGDADVILVSSSQSSHLKDVDDDGSSTCPVEFYVHSSVLSLASPLFKGMFCLLSEPGCRQSSPASFPRVPLPELQHVVSLLLRFVYPLPDPEFITLDELVPILAAAVRYEFSNVISSLRRQLLSAKFMEEDPVRVFAIAARFHLDEEAKIASRHTLRISLLDHPLCDDLQQITAHTYHRLLTLHRRRATSAEALLKLPYSIKCPQCNCGHAVYNAPKWWYEFLKRAQKELSLRPTTDVVFGTAFLFDVVAAVGCSTCPGSFLESFKYLEDIKKQIDDLPDTI</sequence>
<dbReference type="AlphaFoldDB" id="A0A6A4HVD6"/>
<evidence type="ECO:0000313" key="2">
    <source>
        <dbReference type="EMBL" id="KAE9400635.1"/>
    </source>
</evidence>
<dbReference type="SMART" id="SM00225">
    <property type="entry name" value="BTB"/>
    <property type="match status" value="1"/>
</dbReference>
<keyword evidence="3" id="KW-1185">Reference proteome</keyword>
<feature type="domain" description="BTB" evidence="1">
    <location>
        <begin position="14"/>
        <end position="136"/>
    </location>
</feature>